<reference evidence="2 3" key="1">
    <citation type="submission" date="2020-08" db="EMBL/GenBank/DDBJ databases">
        <title>Genomic Encyclopedia of Type Strains, Phase III (KMG-III): the genomes of soil and plant-associated and newly described type strains.</title>
        <authorList>
            <person name="Whitman W."/>
        </authorList>
    </citation>
    <scope>NUCLEOTIDE SEQUENCE [LARGE SCALE GENOMIC DNA]</scope>
    <source>
        <strain evidence="2 3">CECT 3303</strain>
    </source>
</reference>
<dbReference type="Proteomes" id="UP000562352">
    <property type="component" value="Unassembled WGS sequence"/>
</dbReference>
<dbReference type="PROSITE" id="PS50965">
    <property type="entry name" value="NERD"/>
    <property type="match status" value="1"/>
</dbReference>
<dbReference type="AlphaFoldDB" id="A0A841DF15"/>
<dbReference type="RefSeq" id="WP_184947638.1">
    <property type="nucleotide sequence ID" value="NZ_BAAAWZ010000004.1"/>
</dbReference>
<name>A0A841DF15_PLAVE</name>
<dbReference type="EMBL" id="JACHJJ010000028">
    <property type="protein sequence ID" value="MBB5966994.1"/>
    <property type="molecule type" value="Genomic_DNA"/>
</dbReference>
<sequence length="252" mass="26999">MINSSMVGAKLSFRVPRYRESRDTGWGGRLALRTALGAAVFAVVWLLWDWPAALVAGALAAPADLVYRWCLDLPVVARYRGAAGERATARMLRPLCRRGYTVLQDRALPHVEGGACHLVIGPSGVYVVDSRKWPRCVRVAGSRGRLWIGRKPADQEVRGVAGAARAVAGALRPVHGGRVEAVPLVAVHGARLPRWGALRASGVVLMRAPRVRAWIVRQKVRLDACQVAALGAAAERLLPPAGAERTPPAGGE</sequence>
<dbReference type="Pfam" id="PF08378">
    <property type="entry name" value="NERD"/>
    <property type="match status" value="1"/>
</dbReference>
<evidence type="ECO:0000313" key="3">
    <source>
        <dbReference type="Proteomes" id="UP000562352"/>
    </source>
</evidence>
<organism evidence="2 3">
    <name type="scientific">Planomonospora venezuelensis</name>
    <dbReference type="NCBI Taxonomy" id="1999"/>
    <lineage>
        <taxon>Bacteria</taxon>
        <taxon>Bacillati</taxon>
        <taxon>Actinomycetota</taxon>
        <taxon>Actinomycetes</taxon>
        <taxon>Streptosporangiales</taxon>
        <taxon>Streptosporangiaceae</taxon>
        <taxon>Planomonospora</taxon>
    </lineage>
</organism>
<evidence type="ECO:0000259" key="1">
    <source>
        <dbReference type="PROSITE" id="PS50965"/>
    </source>
</evidence>
<gene>
    <name evidence="2" type="ORF">FHS22_006296</name>
</gene>
<accession>A0A841DF15</accession>
<protein>
    <recommendedName>
        <fullName evidence="1">NERD domain-containing protein</fullName>
    </recommendedName>
</protein>
<evidence type="ECO:0000313" key="2">
    <source>
        <dbReference type="EMBL" id="MBB5966994.1"/>
    </source>
</evidence>
<feature type="domain" description="NERD" evidence="1">
    <location>
        <begin position="80"/>
        <end position="194"/>
    </location>
</feature>
<dbReference type="InterPro" id="IPR011528">
    <property type="entry name" value="NERD"/>
</dbReference>
<keyword evidence="3" id="KW-1185">Reference proteome</keyword>
<proteinExistence type="predicted"/>
<comment type="caution">
    <text evidence="2">The sequence shown here is derived from an EMBL/GenBank/DDBJ whole genome shotgun (WGS) entry which is preliminary data.</text>
</comment>